<feature type="region of interest" description="Disordered" evidence="1">
    <location>
        <begin position="69"/>
        <end position="145"/>
    </location>
</feature>
<name>U9SNP6_RHIID</name>
<dbReference type="AlphaFoldDB" id="U9SNP6"/>
<evidence type="ECO:0000256" key="1">
    <source>
        <dbReference type="SAM" id="MobiDB-lite"/>
    </source>
</evidence>
<protein>
    <submittedName>
        <fullName evidence="2">Uncharacterized protein</fullName>
    </submittedName>
</protein>
<feature type="compositionally biased region" description="Acidic residues" evidence="1">
    <location>
        <begin position="105"/>
        <end position="116"/>
    </location>
</feature>
<organism evidence="2">
    <name type="scientific">Rhizophagus irregularis (strain DAOM 181602 / DAOM 197198 / MUCL 43194)</name>
    <name type="common">Arbuscular mycorrhizal fungus</name>
    <name type="synonym">Glomus intraradices</name>
    <dbReference type="NCBI Taxonomy" id="747089"/>
    <lineage>
        <taxon>Eukaryota</taxon>
        <taxon>Fungi</taxon>
        <taxon>Fungi incertae sedis</taxon>
        <taxon>Mucoromycota</taxon>
        <taxon>Glomeromycotina</taxon>
        <taxon>Glomeromycetes</taxon>
        <taxon>Glomerales</taxon>
        <taxon>Glomeraceae</taxon>
        <taxon>Rhizophagus</taxon>
    </lineage>
</organism>
<dbReference type="EMBL" id="KI299574">
    <property type="protein sequence ID" value="ERZ97489.1"/>
    <property type="molecule type" value="Genomic_DNA"/>
</dbReference>
<evidence type="ECO:0000313" key="2">
    <source>
        <dbReference type="EMBL" id="ERZ97489.1"/>
    </source>
</evidence>
<accession>U9SNP6</accession>
<sequence length="145" mass="17102">MVSRVVIHQNKENPIERKNITLFWLKKQENTTSVRRRVIELAEQQNDLETYKTLNDDFTKRLEDVNRYQDGKEVGDKMPILESPHAPSRKPVLVETNENEHDENNMESEEEAEKEEETSVKQESVKITPNAVNTKKKNKRRSKKK</sequence>
<gene>
    <name evidence="2" type="ORF">GLOINDRAFT_11532</name>
</gene>
<proteinExistence type="predicted"/>
<feature type="compositionally biased region" description="Basic residues" evidence="1">
    <location>
        <begin position="134"/>
        <end position="145"/>
    </location>
</feature>
<reference evidence="2" key="1">
    <citation type="submission" date="2013-07" db="EMBL/GenBank/DDBJ databases">
        <title>The genome of an arbuscular mycorrhizal fungus provides insights into the evolution of the oldest plant symbiosis.</title>
        <authorList>
            <consortium name="DOE Joint Genome Institute"/>
            <person name="Tisserant E."/>
            <person name="Malbreil M."/>
            <person name="Kuo A."/>
            <person name="Kohler A."/>
            <person name="Symeonidi A."/>
            <person name="Balestrini R."/>
            <person name="Charron P."/>
            <person name="Duensing N."/>
            <person name="Frei-dit-Frey N."/>
            <person name="Gianinazzi-Pearson V."/>
            <person name="Gilbert B."/>
            <person name="Handa Y."/>
            <person name="Hijri M."/>
            <person name="Kaul R."/>
            <person name="Kawaguchi M."/>
            <person name="Krajinski F."/>
            <person name="Lammers P."/>
            <person name="Lapierre D."/>
            <person name="Masclaux F.G."/>
            <person name="Murat C."/>
            <person name="Morin E."/>
            <person name="Ndikumana S."/>
            <person name="Pagni M."/>
            <person name="Petitpierre D."/>
            <person name="Requena N."/>
            <person name="Rosikiewicz P."/>
            <person name="Riley R."/>
            <person name="Saito K."/>
            <person name="San Clemente H."/>
            <person name="Shapiro H."/>
            <person name="van Tuinen D."/>
            <person name="Becard G."/>
            <person name="Bonfante P."/>
            <person name="Paszkowski U."/>
            <person name="Shachar-Hill Y."/>
            <person name="Young J.P."/>
            <person name="Sanders I.R."/>
            <person name="Henrissat B."/>
            <person name="Rensing S.A."/>
            <person name="Grigoriev I.V."/>
            <person name="Corradi N."/>
            <person name="Roux C."/>
            <person name="Martin F."/>
        </authorList>
    </citation>
    <scope>NUCLEOTIDE SEQUENCE</scope>
    <source>
        <strain evidence="2">DAOM 197198</strain>
    </source>
</reference>
<dbReference type="HOGENOM" id="CLU_1787848_0_0_1"/>
<dbReference type="VEuPathDB" id="FungiDB:RhiirFUN_001839"/>